<name>A0A366EDM0_9BACI</name>
<evidence type="ECO:0000313" key="3">
    <source>
        <dbReference type="Proteomes" id="UP000252118"/>
    </source>
</evidence>
<comment type="caution">
    <text evidence="2">The sequence shown here is derived from an EMBL/GenBank/DDBJ whole genome shotgun (WGS) entry which is preliminary data.</text>
</comment>
<keyword evidence="1" id="KW-0812">Transmembrane</keyword>
<evidence type="ECO:0000313" key="2">
    <source>
        <dbReference type="EMBL" id="RBO99594.1"/>
    </source>
</evidence>
<evidence type="ECO:0008006" key="4">
    <source>
        <dbReference type="Google" id="ProtNLM"/>
    </source>
</evidence>
<dbReference type="Proteomes" id="UP000252118">
    <property type="component" value="Unassembled WGS sequence"/>
</dbReference>
<feature type="transmembrane region" description="Helical" evidence="1">
    <location>
        <begin position="15"/>
        <end position="34"/>
    </location>
</feature>
<reference evidence="2 3" key="1">
    <citation type="submission" date="2018-06" db="EMBL/GenBank/DDBJ databases">
        <title>Freshwater and sediment microbial communities from various areas in North America, analyzing microbe dynamics in response to fracking.</title>
        <authorList>
            <person name="Lamendella R."/>
        </authorList>
    </citation>
    <scope>NUCLEOTIDE SEQUENCE [LARGE SCALE GENOMIC DNA]</scope>
    <source>
        <strain evidence="2 3">97B</strain>
    </source>
</reference>
<dbReference type="RefSeq" id="WP_113971449.1">
    <property type="nucleotide sequence ID" value="NZ_QNRJ01000032.1"/>
</dbReference>
<keyword evidence="1" id="KW-0472">Membrane</keyword>
<keyword evidence="1" id="KW-1133">Transmembrane helix</keyword>
<gene>
    <name evidence="2" type="ORF">DET59_13210</name>
</gene>
<dbReference type="AlphaFoldDB" id="A0A366EDM0"/>
<organism evidence="2 3">
    <name type="scientific">Rossellomorea aquimaris</name>
    <dbReference type="NCBI Taxonomy" id="189382"/>
    <lineage>
        <taxon>Bacteria</taxon>
        <taxon>Bacillati</taxon>
        <taxon>Bacillota</taxon>
        <taxon>Bacilli</taxon>
        <taxon>Bacillales</taxon>
        <taxon>Bacillaceae</taxon>
        <taxon>Rossellomorea</taxon>
    </lineage>
</organism>
<dbReference type="EMBL" id="QNRJ01000032">
    <property type="protein sequence ID" value="RBO99594.1"/>
    <property type="molecule type" value="Genomic_DNA"/>
</dbReference>
<dbReference type="OrthoDB" id="2972954at2"/>
<protein>
    <recommendedName>
        <fullName evidence="4">DUF3221 domain-containing protein</fullName>
    </recommendedName>
</protein>
<proteinExistence type="predicted"/>
<evidence type="ECO:0000256" key="1">
    <source>
        <dbReference type="SAM" id="Phobius"/>
    </source>
</evidence>
<accession>A0A366EDM0</accession>
<sequence>MINGHNGAVHFGGNMQTKFLLIFLMVFLLILGCGRNSDFKGAILEVKESSIIVGEEDTDPEAQYQSYEIIIDDKTKFSGEVESFKDLEKWVSRTEHPIVYLWLMNEGENTKIDKRVASEVIVKKK</sequence>